<comment type="caution">
    <text evidence="1">The sequence shown here is derived from an EMBL/GenBank/DDBJ whole genome shotgun (WGS) entry which is preliminary data.</text>
</comment>
<gene>
    <name evidence="1" type="ORF">GNI_143100</name>
</gene>
<accession>A0A023B028</accession>
<sequence>MRSSGASKHGNMGEVLLPSVAAVIFPVEVDGCLVDVVGSCERCDLLTWDEGCGRSLETSLAALEEAQHDRALDRAGCFPGATDVEQRAVRLARRTVLMNSLFLMRLLPSVVVGPHVAGVSSCQGLFNLLDVLLEQPEVENLLLASIRQFLTATRAVCNAYPHDCGITALPRAQLAGWIECYGSWSLIANSMPTQLKVALPVPSTFEELAACYKYRKVLHYTGEDGTEHTIALPAATPSEDQFLPPSN</sequence>
<organism evidence="1 2">
    <name type="scientific">Gregarina niphandrodes</name>
    <name type="common">Septate eugregarine</name>
    <dbReference type="NCBI Taxonomy" id="110365"/>
    <lineage>
        <taxon>Eukaryota</taxon>
        <taxon>Sar</taxon>
        <taxon>Alveolata</taxon>
        <taxon>Apicomplexa</taxon>
        <taxon>Conoidasida</taxon>
        <taxon>Gregarinasina</taxon>
        <taxon>Eugregarinorida</taxon>
        <taxon>Gregarinidae</taxon>
        <taxon>Gregarina</taxon>
    </lineage>
</organism>
<dbReference type="Proteomes" id="UP000019763">
    <property type="component" value="Unassembled WGS sequence"/>
</dbReference>
<evidence type="ECO:0000313" key="2">
    <source>
        <dbReference type="Proteomes" id="UP000019763"/>
    </source>
</evidence>
<dbReference type="GeneID" id="22915070"/>
<name>A0A023B028_GRENI</name>
<proteinExistence type="predicted"/>
<reference evidence="1" key="1">
    <citation type="submission" date="2013-12" db="EMBL/GenBank/DDBJ databases">
        <authorList>
            <person name="Omoto C.K."/>
            <person name="Sibley D."/>
            <person name="Venepally P."/>
            <person name="Hadjithomas M."/>
            <person name="Karamycheva S."/>
            <person name="Brunk B."/>
            <person name="Roos D."/>
            <person name="Caler E."/>
            <person name="Lorenzi H."/>
        </authorList>
    </citation>
    <scope>NUCLEOTIDE SEQUENCE</scope>
</reference>
<dbReference type="RefSeq" id="XP_011132643.1">
    <property type="nucleotide sequence ID" value="XM_011134341.1"/>
</dbReference>
<keyword evidence="2" id="KW-1185">Reference proteome</keyword>
<evidence type="ECO:0000313" key="1">
    <source>
        <dbReference type="EMBL" id="EZG44841.1"/>
    </source>
</evidence>
<protein>
    <submittedName>
        <fullName evidence="1">Uncharacterized protein</fullName>
    </submittedName>
</protein>
<dbReference type="EMBL" id="AFNH02001058">
    <property type="protein sequence ID" value="EZG44841.1"/>
    <property type="molecule type" value="Genomic_DNA"/>
</dbReference>
<dbReference type="VEuPathDB" id="CryptoDB:GNI_143100"/>
<dbReference type="AlphaFoldDB" id="A0A023B028"/>